<evidence type="ECO:0000313" key="2">
    <source>
        <dbReference type="EMBL" id="CUS05279.2"/>
    </source>
</evidence>
<accession>A0A160T6S8</accession>
<dbReference type="Proteomes" id="UP000215027">
    <property type="component" value="Chromosome I"/>
</dbReference>
<organism evidence="2 3">
    <name type="scientific">Candidatus Promineifilum breve</name>
    <dbReference type="NCBI Taxonomy" id="1806508"/>
    <lineage>
        <taxon>Bacteria</taxon>
        <taxon>Bacillati</taxon>
        <taxon>Chloroflexota</taxon>
        <taxon>Ardenticatenia</taxon>
        <taxon>Candidatus Promineifilales</taxon>
        <taxon>Candidatus Promineifilaceae</taxon>
        <taxon>Candidatus Promineifilum</taxon>
    </lineage>
</organism>
<dbReference type="AlphaFoldDB" id="A0A160T6S8"/>
<keyword evidence="1" id="KW-0812">Transmembrane</keyword>
<protein>
    <submittedName>
        <fullName evidence="2">Cytochrome c oxidase subunit III</fullName>
    </submittedName>
</protein>
<sequence length="66" mass="7340">MNDKKAAAYRLGLITLGLLAVLTIGEYFVAVNLGSLVLLFIIAVVKAAIIVQNFMHITRLWREESH</sequence>
<feature type="transmembrane region" description="Helical" evidence="1">
    <location>
        <begin position="36"/>
        <end position="55"/>
    </location>
</feature>
<proteinExistence type="predicted"/>
<gene>
    <name evidence="2" type="ORF">CFX0092_A3401</name>
</gene>
<keyword evidence="1" id="KW-0472">Membrane</keyword>
<dbReference type="EMBL" id="LN890655">
    <property type="protein sequence ID" value="CUS05279.2"/>
    <property type="molecule type" value="Genomic_DNA"/>
</dbReference>
<feature type="transmembrane region" description="Helical" evidence="1">
    <location>
        <begin position="7"/>
        <end position="30"/>
    </location>
</feature>
<keyword evidence="1" id="KW-1133">Transmembrane helix</keyword>
<evidence type="ECO:0000313" key="3">
    <source>
        <dbReference type="Proteomes" id="UP000215027"/>
    </source>
</evidence>
<name>A0A160T6S8_9CHLR</name>
<keyword evidence="3" id="KW-1185">Reference proteome</keyword>
<dbReference type="KEGG" id="pbf:CFX0092_A3401"/>
<evidence type="ECO:0000256" key="1">
    <source>
        <dbReference type="SAM" id="Phobius"/>
    </source>
</evidence>
<dbReference type="RefSeq" id="WP_095044512.1">
    <property type="nucleotide sequence ID" value="NZ_LN890655.1"/>
</dbReference>
<reference evidence="2" key="1">
    <citation type="submission" date="2016-01" db="EMBL/GenBank/DDBJ databases">
        <authorList>
            <person name="Mcilroy J.S."/>
            <person name="Karst M S."/>
            <person name="Albertsen M."/>
        </authorList>
    </citation>
    <scope>NUCLEOTIDE SEQUENCE</scope>
    <source>
        <strain evidence="2">Cfx-K</strain>
    </source>
</reference>